<sequence length="62" mass="7536">MSFRMQLMQFCRMNPTKKYDISWRVIEDDRPFHPQRLWDTCHRFMGSVVYRSKGFFLATGKG</sequence>
<geneLocation type="plasmid" evidence="2">
    <name>p17-15-vir-like</name>
</geneLocation>
<dbReference type="AlphaFoldDB" id="A0A8B0SX79"/>
<dbReference type="Pfam" id="PF07683">
    <property type="entry name" value="CobW_C"/>
    <property type="match status" value="1"/>
</dbReference>
<dbReference type="EMBL" id="MN956836">
    <property type="protein sequence ID" value="QTX14868.1"/>
    <property type="molecule type" value="Genomic_DNA"/>
</dbReference>
<reference evidence="2" key="1">
    <citation type="submission" date="2020-01" db="EMBL/GenBank/DDBJ databases">
        <authorList>
            <person name="Qin S."/>
        </authorList>
    </citation>
    <scope>NUCLEOTIDE SEQUENCE</scope>
    <source>
        <strain evidence="2">CVir17-16-YZ6g</strain>
        <plasmid evidence="2">p17-15-vir-like</plasmid>
    </source>
</reference>
<protein>
    <recommendedName>
        <fullName evidence="1">CobW C-terminal domain-containing protein</fullName>
    </recommendedName>
</protein>
<evidence type="ECO:0000313" key="2">
    <source>
        <dbReference type="EMBL" id="QTX14868.1"/>
    </source>
</evidence>
<proteinExistence type="predicted"/>
<dbReference type="InterPro" id="IPR011629">
    <property type="entry name" value="CobW-like_C"/>
</dbReference>
<evidence type="ECO:0000259" key="1">
    <source>
        <dbReference type="Pfam" id="PF07683"/>
    </source>
</evidence>
<feature type="domain" description="CobW C-terminal" evidence="1">
    <location>
        <begin position="24"/>
        <end position="60"/>
    </location>
</feature>
<accession>A0A8B0SX79</accession>
<keyword evidence="2" id="KW-0614">Plasmid</keyword>
<name>A0A8B0SX79_KLEPN</name>
<organism evidence="2">
    <name type="scientific">Klebsiella pneumoniae</name>
    <dbReference type="NCBI Taxonomy" id="573"/>
    <lineage>
        <taxon>Bacteria</taxon>
        <taxon>Pseudomonadati</taxon>
        <taxon>Pseudomonadota</taxon>
        <taxon>Gammaproteobacteria</taxon>
        <taxon>Enterobacterales</taxon>
        <taxon>Enterobacteriaceae</taxon>
        <taxon>Klebsiella/Raoultella group</taxon>
        <taxon>Klebsiella</taxon>
        <taxon>Klebsiella pneumoniae complex</taxon>
    </lineage>
</organism>